<evidence type="ECO:0000256" key="12">
    <source>
        <dbReference type="ARBA" id="ARBA00023012"/>
    </source>
</evidence>
<evidence type="ECO:0000313" key="16">
    <source>
        <dbReference type="EMBL" id="GAA3615081.1"/>
    </source>
</evidence>
<keyword evidence="6" id="KW-0808">Transferase</keyword>
<dbReference type="InterPro" id="IPR016120">
    <property type="entry name" value="Sig_transdc_His_kin_SpoOB"/>
</dbReference>
<evidence type="ECO:0000256" key="13">
    <source>
        <dbReference type="ARBA" id="ARBA00023136"/>
    </source>
</evidence>
<feature type="domain" description="Histidine kinase" evidence="15">
    <location>
        <begin position="432"/>
        <end position="545"/>
    </location>
</feature>
<dbReference type="Gene3D" id="3.30.450.20">
    <property type="entry name" value="PAS domain"/>
    <property type="match status" value="2"/>
</dbReference>
<keyword evidence="4" id="KW-1003">Cell membrane</keyword>
<dbReference type="InterPro" id="IPR003594">
    <property type="entry name" value="HATPase_dom"/>
</dbReference>
<evidence type="ECO:0000256" key="3">
    <source>
        <dbReference type="ARBA" id="ARBA00012438"/>
    </source>
</evidence>
<dbReference type="PANTHER" id="PTHR45436:SF5">
    <property type="entry name" value="SENSOR HISTIDINE KINASE TRCS"/>
    <property type="match status" value="1"/>
</dbReference>
<evidence type="ECO:0000256" key="6">
    <source>
        <dbReference type="ARBA" id="ARBA00022679"/>
    </source>
</evidence>
<evidence type="ECO:0000256" key="9">
    <source>
        <dbReference type="ARBA" id="ARBA00022777"/>
    </source>
</evidence>
<dbReference type="Pfam" id="PF17203">
    <property type="entry name" value="sCache_3_2"/>
    <property type="match status" value="1"/>
</dbReference>
<feature type="transmembrane region" description="Helical" evidence="14">
    <location>
        <begin position="32"/>
        <end position="52"/>
    </location>
</feature>
<accession>A0ABP6ZRA8</accession>
<dbReference type="SUPFAM" id="SSF55874">
    <property type="entry name" value="ATPase domain of HSP90 chaperone/DNA topoisomerase II/histidine kinase"/>
    <property type="match status" value="1"/>
</dbReference>
<keyword evidence="10" id="KW-0067">ATP-binding</keyword>
<dbReference type="Gene3D" id="1.10.287.130">
    <property type="match status" value="1"/>
</dbReference>
<protein>
    <recommendedName>
        <fullName evidence="3">histidine kinase</fullName>
        <ecNumber evidence="3">2.7.13.3</ecNumber>
    </recommendedName>
</protein>
<keyword evidence="13 14" id="KW-0472">Membrane</keyword>
<evidence type="ECO:0000256" key="1">
    <source>
        <dbReference type="ARBA" id="ARBA00000085"/>
    </source>
</evidence>
<name>A0ABP6ZRA8_9ACTN</name>
<reference evidence="17" key="1">
    <citation type="journal article" date="2019" name="Int. J. Syst. Evol. Microbiol.">
        <title>The Global Catalogue of Microorganisms (GCM) 10K type strain sequencing project: providing services to taxonomists for standard genome sequencing and annotation.</title>
        <authorList>
            <consortium name="The Broad Institute Genomics Platform"/>
            <consortium name="The Broad Institute Genome Sequencing Center for Infectious Disease"/>
            <person name="Wu L."/>
            <person name="Ma J."/>
        </authorList>
    </citation>
    <scope>NUCLEOTIDE SEQUENCE [LARGE SCALE GENOMIC DNA]</scope>
    <source>
        <strain evidence="17">JCM 16902</strain>
    </source>
</reference>
<evidence type="ECO:0000256" key="11">
    <source>
        <dbReference type="ARBA" id="ARBA00022989"/>
    </source>
</evidence>
<dbReference type="InterPro" id="IPR005467">
    <property type="entry name" value="His_kinase_dom"/>
</dbReference>
<dbReference type="EC" id="2.7.13.3" evidence="3"/>
<comment type="catalytic activity">
    <reaction evidence="1">
        <text>ATP + protein L-histidine = ADP + protein N-phospho-L-histidine.</text>
        <dbReference type="EC" id="2.7.13.3"/>
    </reaction>
</comment>
<dbReference type="SUPFAM" id="SSF55890">
    <property type="entry name" value="Sporulation response regulatory protein Spo0B"/>
    <property type="match status" value="1"/>
</dbReference>
<sequence length="566" mass="60945">MLRVYGDPMVATKQLGPRTPRPARLPFTRQLLLLQVLLLVVVTGLGFTVAAWQVNHTLRQRFTDRALFVAETFATEPSLADDVLARRQPAVQERARQAQRATGALFVVVTDRDGIRLAHPNPAEIGHRVSTSPDAALRGHHVTNIERGTLGLSARGKVPLRAGDGTIVGEVSVGFDAQEITRALQRLLRDSILLLGLGLLAGIGGNLLLTRLLKRRIFGLEPADLAELVREREAVLFGVSDAVTAIDVEGTVTMLNAEAQRLLGSRVRIGERLEDSDLPLAVRRAMTAAAPGRDVATLDDRALVVTRRDVHHDGRTLGSVVTMVDRTEMENLTSELEGVRLMTQALRAQRHEFANRMHTVRGLLHTAGPADALEYLDALAEGPGVAVGMTEEMIAPASIRAFLAGKTAEASETGVALVLSETSYVPRKLTAPVEVITVLGNLVNNAVEAARRARQTRHRPARVEVDLLVDGEDLLISVADSGDGVPETMRRSIFQEGFSTRGPERGLGLPNARRTAESFGGSVDLTHPGGVSDPTVFVARMPGVLRPAVTDATAPGHLVHHSGETR</sequence>
<evidence type="ECO:0000256" key="4">
    <source>
        <dbReference type="ARBA" id="ARBA00022475"/>
    </source>
</evidence>
<keyword evidence="5" id="KW-0597">Phosphoprotein</keyword>
<keyword evidence="9 16" id="KW-0418">Kinase</keyword>
<gene>
    <name evidence="16" type="ORF">GCM10022223_34180</name>
</gene>
<evidence type="ECO:0000259" key="15">
    <source>
        <dbReference type="PROSITE" id="PS50109"/>
    </source>
</evidence>
<evidence type="ECO:0000256" key="7">
    <source>
        <dbReference type="ARBA" id="ARBA00022692"/>
    </source>
</evidence>
<dbReference type="Proteomes" id="UP001501074">
    <property type="component" value="Unassembled WGS sequence"/>
</dbReference>
<evidence type="ECO:0000256" key="14">
    <source>
        <dbReference type="SAM" id="Phobius"/>
    </source>
</evidence>
<dbReference type="PRINTS" id="PR00344">
    <property type="entry name" value="BCTRLSENSOR"/>
</dbReference>
<dbReference type="PROSITE" id="PS50109">
    <property type="entry name" value="HIS_KIN"/>
    <property type="match status" value="1"/>
</dbReference>
<evidence type="ECO:0000313" key="17">
    <source>
        <dbReference type="Proteomes" id="UP001501074"/>
    </source>
</evidence>
<organism evidence="16 17">
    <name type="scientific">Kineosporia mesophila</name>
    <dbReference type="NCBI Taxonomy" id="566012"/>
    <lineage>
        <taxon>Bacteria</taxon>
        <taxon>Bacillati</taxon>
        <taxon>Actinomycetota</taxon>
        <taxon>Actinomycetes</taxon>
        <taxon>Kineosporiales</taxon>
        <taxon>Kineosporiaceae</taxon>
        <taxon>Kineosporia</taxon>
    </lineage>
</organism>
<dbReference type="InterPro" id="IPR029151">
    <property type="entry name" value="Sensor-like_sf"/>
</dbReference>
<dbReference type="InterPro" id="IPR039506">
    <property type="entry name" value="SPOB_a"/>
</dbReference>
<dbReference type="PANTHER" id="PTHR45436">
    <property type="entry name" value="SENSOR HISTIDINE KINASE YKOH"/>
    <property type="match status" value="1"/>
</dbReference>
<evidence type="ECO:0000256" key="2">
    <source>
        <dbReference type="ARBA" id="ARBA00004651"/>
    </source>
</evidence>
<dbReference type="Gene3D" id="3.30.565.10">
    <property type="entry name" value="Histidine kinase-like ATPase, C-terminal domain"/>
    <property type="match status" value="1"/>
</dbReference>
<dbReference type="InterPro" id="IPR050428">
    <property type="entry name" value="TCS_sensor_his_kinase"/>
</dbReference>
<evidence type="ECO:0000256" key="8">
    <source>
        <dbReference type="ARBA" id="ARBA00022741"/>
    </source>
</evidence>
<dbReference type="InterPro" id="IPR033463">
    <property type="entry name" value="sCache_3"/>
</dbReference>
<proteinExistence type="predicted"/>
<dbReference type="InterPro" id="IPR004358">
    <property type="entry name" value="Sig_transdc_His_kin-like_C"/>
</dbReference>
<dbReference type="EMBL" id="BAAAZO010000005">
    <property type="protein sequence ID" value="GAA3615081.1"/>
    <property type="molecule type" value="Genomic_DNA"/>
</dbReference>
<dbReference type="SMART" id="SM00387">
    <property type="entry name" value="HATPase_c"/>
    <property type="match status" value="1"/>
</dbReference>
<dbReference type="Pfam" id="PF14689">
    <property type="entry name" value="SPOB_a"/>
    <property type="match status" value="1"/>
</dbReference>
<keyword evidence="12" id="KW-0902">Two-component regulatory system</keyword>
<keyword evidence="7 14" id="KW-0812">Transmembrane</keyword>
<dbReference type="InterPro" id="IPR036890">
    <property type="entry name" value="HATPase_C_sf"/>
</dbReference>
<evidence type="ECO:0000256" key="5">
    <source>
        <dbReference type="ARBA" id="ARBA00022553"/>
    </source>
</evidence>
<evidence type="ECO:0000256" key="10">
    <source>
        <dbReference type="ARBA" id="ARBA00022840"/>
    </source>
</evidence>
<keyword evidence="8" id="KW-0547">Nucleotide-binding</keyword>
<dbReference type="GO" id="GO:0016301">
    <property type="term" value="F:kinase activity"/>
    <property type="evidence" value="ECO:0007669"/>
    <property type="project" value="UniProtKB-KW"/>
</dbReference>
<keyword evidence="11 14" id="KW-1133">Transmembrane helix</keyword>
<keyword evidence="17" id="KW-1185">Reference proteome</keyword>
<feature type="transmembrane region" description="Helical" evidence="14">
    <location>
        <begin position="192"/>
        <end position="213"/>
    </location>
</feature>
<comment type="caution">
    <text evidence="16">The sequence shown here is derived from an EMBL/GenBank/DDBJ whole genome shotgun (WGS) entry which is preliminary data.</text>
</comment>
<dbReference type="SUPFAM" id="SSF103190">
    <property type="entry name" value="Sensory domain-like"/>
    <property type="match status" value="1"/>
</dbReference>
<dbReference type="Pfam" id="PF02518">
    <property type="entry name" value="HATPase_c"/>
    <property type="match status" value="1"/>
</dbReference>
<comment type="subcellular location">
    <subcellularLocation>
        <location evidence="2">Cell membrane</location>
        <topology evidence="2">Multi-pass membrane protein</topology>
    </subcellularLocation>
</comment>